<dbReference type="InterPro" id="IPR050595">
    <property type="entry name" value="Bact_response_regulator"/>
</dbReference>
<evidence type="ECO:0000259" key="3">
    <source>
        <dbReference type="PROSITE" id="PS50110"/>
    </source>
</evidence>
<dbReference type="PANTHER" id="PTHR44591">
    <property type="entry name" value="STRESS RESPONSE REGULATOR PROTEIN 1"/>
    <property type="match status" value="1"/>
</dbReference>
<dbReference type="Proteomes" id="UP001556118">
    <property type="component" value="Unassembled WGS sequence"/>
</dbReference>
<dbReference type="SUPFAM" id="SSF52172">
    <property type="entry name" value="CheY-like"/>
    <property type="match status" value="1"/>
</dbReference>
<accession>A0ABV3RAI0</accession>
<dbReference type="InterPro" id="IPR001789">
    <property type="entry name" value="Sig_transdc_resp-reg_receiver"/>
</dbReference>
<dbReference type="EMBL" id="JBFNXR010000021">
    <property type="protein sequence ID" value="MEW9854908.1"/>
    <property type="molecule type" value="Genomic_DNA"/>
</dbReference>
<organism evidence="4 5">
    <name type="scientific">Novosphingobium rhizovicinum</name>
    <dbReference type="NCBI Taxonomy" id="3228928"/>
    <lineage>
        <taxon>Bacteria</taxon>
        <taxon>Pseudomonadati</taxon>
        <taxon>Pseudomonadota</taxon>
        <taxon>Alphaproteobacteria</taxon>
        <taxon>Sphingomonadales</taxon>
        <taxon>Sphingomonadaceae</taxon>
        <taxon>Novosphingobium</taxon>
    </lineage>
</organism>
<evidence type="ECO:0000256" key="1">
    <source>
        <dbReference type="ARBA" id="ARBA00022553"/>
    </source>
</evidence>
<comment type="caution">
    <text evidence="4">The sequence shown here is derived from an EMBL/GenBank/DDBJ whole genome shotgun (WGS) entry which is preliminary data.</text>
</comment>
<dbReference type="Gene3D" id="3.40.50.2300">
    <property type="match status" value="1"/>
</dbReference>
<dbReference type="InterPro" id="IPR011006">
    <property type="entry name" value="CheY-like_superfamily"/>
</dbReference>
<dbReference type="PANTHER" id="PTHR44591:SF24">
    <property type="entry name" value="PROTEIN-GLUTAMATE METHYLESTERASE_PROTEIN-GLUTAMINE GLUTAMINASE 1"/>
    <property type="match status" value="1"/>
</dbReference>
<evidence type="ECO:0000313" key="4">
    <source>
        <dbReference type="EMBL" id="MEW9854908.1"/>
    </source>
</evidence>
<keyword evidence="5" id="KW-1185">Reference proteome</keyword>
<evidence type="ECO:0000256" key="2">
    <source>
        <dbReference type="PROSITE-ProRule" id="PRU00169"/>
    </source>
</evidence>
<reference evidence="4 5" key="1">
    <citation type="submission" date="2024-06" db="EMBL/GenBank/DDBJ databases">
        <title>Novosphingobium rhizovicinus M1R2S20.</title>
        <authorList>
            <person name="Sun J.-Q."/>
        </authorList>
    </citation>
    <scope>NUCLEOTIDE SEQUENCE [LARGE SCALE GENOMIC DNA]</scope>
    <source>
        <strain evidence="4 5">M1R2S20</strain>
    </source>
</reference>
<proteinExistence type="predicted"/>
<dbReference type="PROSITE" id="PS50110">
    <property type="entry name" value="RESPONSE_REGULATORY"/>
    <property type="match status" value="1"/>
</dbReference>
<name>A0ABV3RAI0_9SPHN</name>
<evidence type="ECO:0000313" key="5">
    <source>
        <dbReference type="Proteomes" id="UP001556118"/>
    </source>
</evidence>
<dbReference type="RefSeq" id="WP_367771693.1">
    <property type="nucleotide sequence ID" value="NZ_JBFNXR010000021.1"/>
</dbReference>
<keyword evidence="1 2" id="KW-0597">Phosphoprotein</keyword>
<feature type="domain" description="Response regulatory" evidence="3">
    <location>
        <begin position="13"/>
        <end position="123"/>
    </location>
</feature>
<feature type="modified residue" description="4-aspartylphosphate" evidence="2">
    <location>
        <position position="63"/>
    </location>
</feature>
<gene>
    <name evidence="4" type="ORF">ABUH87_06910</name>
</gene>
<sequence length="142" mass="14766">MFEDPEPEDRPLNLLIVEDEALIAMLIEDALTLHGHTIVGTADNVQEAIALGQAGDVDLALCDVRLAQGDSGVDAAVKLAELGIPVIYLSGNCPGRADHRLILGCVSKPFHTAALHKSVVAAHSIAAGAAPPMIPTALTLYS</sequence>
<dbReference type="SMART" id="SM00448">
    <property type="entry name" value="REC"/>
    <property type="match status" value="1"/>
</dbReference>
<dbReference type="Pfam" id="PF00072">
    <property type="entry name" value="Response_reg"/>
    <property type="match status" value="1"/>
</dbReference>
<protein>
    <submittedName>
        <fullName evidence="4">Response regulator</fullName>
    </submittedName>
</protein>